<accession>A0AAP0N9Q9</accession>
<evidence type="ECO:0000256" key="5">
    <source>
        <dbReference type="ARBA" id="ARBA00023136"/>
    </source>
</evidence>
<comment type="subcellular location">
    <subcellularLocation>
        <location evidence="1">Membrane</location>
        <topology evidence="1">Multi-pass membrane protein</topology>
    </subcellularLocation>
</comment>
<keyword evidence="2" id="KW-0813">Transport</keyword>
<gene>
    <name evidence="9" type="ORF">L1049_010373</name>
</gene>
<dbReference type="PANTHER" id="PTHR10283:SF82">
    <property type="entry name" value="SOLUTE CARRIER FAMILY 13 MEMBER 2"/>
    <property type="match status" value="1"/>
</dbReference>
<protein>
    <recommendedName>
        <fullName evidence="8">Citrate transporter-like domain-containing protein</fullName>
    </recommendedName>
</protein>
<keyword evidence="3 7" id="KW-0812">Transmembrane</keyword>
<dbReference type="Pfam" id="PF03600">
    <property type="entry name" value="CitMHS"/>
    <property type="match status" value="1"/>
</dbReference>
<evidence type="ECO:0000256" key="4">
    <source>
        <dbReference type="ARBA" id="ARBA00022989"/>
    </source>
</evidence>
<evidence type="ECO:0000256" key="3">
    <source>
        <dbReference type="ARBA" id="ARBA00022692"/>
    </source>
</evidence>
<evidence type="ECO:0000256" key="2">
    <source>
        <dbReference type="ARBA" id="ARBA00022448"/>
    </source>
</evidence>
<feature type="transmembrane region" description="Helical" evidence="7">
    <location>
        <begin position="120"/>
        <end position="139"/>
    </location>
</feature>
<comment type="caution">
    <text evidence="9">The sequence shown here is derived from an EMBL/GenBank/DDBJ whole genome shotgun (WGS) entry which is preliminary data.</text>
</comment>
<feature type="region of interest" description="Disordered" evidence="6">
    <location>
        <begin position="1"/>
        <end position="20"/>
    </location>
</feature>
<proteinExistence type="predicted"/>
<feature type="transmembrane region" description="Helical" evidence="7">
    <location>
        <begin position="254"/>
        <end position="276"/>
    </location>
</feature>
<dbReference type="InterPro" id="IPR004680">
    <property type="entry name" value="Cit_transptr-like_dom"/>
</dbReference>
<keyword evidence="4 7" id="KW-1133">Transmembrane helix</keyword>
<feature type="transmembrane region" description="Helical" evidence="7">
    <location>
        <begin position="75"/>
        <end position="100"/>
    </location>
</feature>
<dbReference type="Proteomes" id="UP001415857">
    <property type="component" value="Unassembled WGS sequence"/>
</dbReference>
<name>A0AAP0N9Q9_LIQFO</name>
<evidence type="ECO:0000256" key="6">
    <source>
        <dbReference type="SAM" id="MobiDB-lite"/>
    </source>
</evidence>
<feature type="transmembrane region" description="Helical" evidence="7">
    <location>
        <begin position="160"/>
        <end position="193"/>
    </location>
</feature>
<keyword evidence="5 7" id="KW-0472">Membrane</keyword>
<evidence type="ECO:0000259" key="8">
    <source>
        <dbReference type="Pfam" id="PF03600"/>
    </source>
</evidence>
<dbReference type="AlphaFoldDB" id="A0AAP0N9Q9"/>
<dbReference type="EMBL" id="JBBPBK010000016">
    <property type="protein sequence ID" value="KAK9267936.1"/>
    <property type="molecule type" value="Genomic_DNA"/>
</dbReference>
<dbReference type="GO" id="GO:0005886">
    <property type="term" value="C:plasma membrane"/>
    <property type="evidence" value="ECO:0007669"/>
    <property type="project" value="TreeGrafter"/>
</dbReference>
<dbReference type="GO" id="GO:0022857">
    <property type="term" value="F:transmembrane transporter activity"/>
    <property type="evidence" value="ECO:0007669"/>
    <property type="project" value="TreeGrafter"/>
</dbReference>
<organism evidence="9 10">
    <name type="scientific">Liquidambar formosana</name>
    <name type="common">Formosan gum</name>
    <dbReference type="NCBI Taxonomy" id="63359"/>
    <lineage>
        <taxon>Eukaryota</taxon>
        <taxon>Viridiplantae</taxon>
        <taxon>Streptophyta</taxon>
        <taxon>Embryophyta</taxon>
        <taxon>Tracheophyta</taxon>
        <taxon>Spermatophyta</taxon>
        <taxon>Magnoliopsida</taxon>
        <taxon>eudicotyledons</taxon>
        <taxon>Gunneridae</taxon>
        <taxon>Pentapetalae</taxon>
        <taxon>Saxifragales</taxon>
        <taxon>Altingiaceae</taxon>
        <taxon>Liquidambar</taxon>
    </lineage>
</organism>
<dbReference type="PANTHER" id="PTHR10283">
    <property type="entry name" value="SOLUTE CARRIER FAMILY 13 MEMBER"/>
    <property type="match status" value="1"/>
</dbReference>
<evidence type="ECO:0000256" key="1">
    <source>
        <dbReference type="ARBA" id="ARBA00004141"/>
    </source>
</evidence>
<evidence type="ECO:0000256" key="7">
    <source>
        <dbReference type="SAM" id="Phobius"/>
    </source>
</evidence>
<keyword evidence="10" id="KW-1185">Reference proteome</keyword>
<feature type="transmembrane region" description="Helical" evidence="7">
    <location>
        <begin position="45"/>
        <end position="63"/>
    </location>
</feature>
<feature type="domain" description="Citrate transporter-like" evidence="8">
    <location>
        <begin position="80"/>
        <end position="294"/>
    </location>
</feature>
<feature type="transmembrane region" description="Helical" evidence="7">
    <location>
        <begin position="213"/>
        <end position="242"/>
    </location>
</feature>
<sequence length="343" mass="37958">MNGDNTVHQISDDPKTPLLPIQHDTPQTSQSFHSFLISIFTPKNFFILLGPLLCTVICLCVNLDGHAASRNMLAILAWVFAWWMTEAVPMPVTSMSPLFLFPLFGIASADEVAHSYMDDVIALVLGSFILALAVEHYNIHRRLALNVTLLFCGDPLNPPLLLLGICATSAFVSMWMHNVAAAVIMMPVATGILQRLPTGPTRPVVVDKFCRAVVLGVIYSVAIGGMTTLTGTGVNLILVGMWKSYFPEADPIGFNTWFFFGFPLAVLIFFPLWGILCCLYCQRGSGSVLSTYLDKAHLKRELEMLGPMAFAEKMVMAVFSVRCFNYNFLESYVKKSWHCVCVN</sequence>
<evidence type="ECO:0000313" key="9">
    <source>
        <dbReference type="EMBL" id="KAK9267936.1"/>
    </source>
</evidence>
<evidence type="ECO:0000313" key="10">
    <source>
        <dbReference type="Proteomes" id="UP001415857"/>
    </source>
</evidence>
<reference evidence="9 10" key="1">
    <citation type="journal article" date="2024" name="Plant J.">
        <title>Genome sequences and population genomics reveal climatic adaptation and genomic divergence between two closely related sweetgum species.</title>
        <authorList>
            <person name="Xu W.Q."/>
            <person name="Ren C.Q."/>
            <person name="Zhang X.Y."/>
            <person name="Comes H.P."/>
            <person name="Liu X.H."/>
            <person name="Li Y.G."/>
            <person name="Kettle C.J."/>
            <person name="Jalonen R."/>
            <person name="Gaisberger H."/>
            <person name="Ma Y.Z."/>
            <person name="Qiu Y.X."/>
        </authorList>
    </citation>
    <scope>NUCLEOTIDE SEQUENCE [LARGE SCALE GENOMIC DNA]</scope>
    <source>
        <strain evidence="9">Hangzhou</strain>
    </source>
</reference>